<dbReference type="GO" id="GO:0016787">
    <property type="term" value="F:hydrolase activity"/>
    <property type="evidence" value="ECO:0007669"/>
    <property type="project" value="UniProtKB-KW"/>
</dbReference>
<dbReference type="GO" id="GO:0016020">
    <property type="term" value="C:membrane"/>
    <property type="evidence" value="ECO:0007669"/>
    <property type="project" value="TreeGrafter"/>
</dbReference>
<reference evidence="3 4" key="1">
    <citation type="journal article" date="2011" name="ISME J.">
        <title>Community ecology of hot spring cyanobacterial mats: predominant populations and their functional potential.</title>
        <authorList>
            <person name="Klatt C.G."/>
            <person name="Wood J.M."/>
            <person name="Rusch D.B."/>
            <person name="Bateson M.M."/>
            <person name="Hamamura N."/>
            <person name="Heidelberg J.F."/>
            <person name="Grossman A.R."/>
            <person name="Bhaya D."/>
            <person name="Cohan F.M."/>
            <person name="Kuhl M."/>
            <person name="Bryant D.A."/>
            <person name="Ward D.M."/>
        </authorList>
    </citation>
    <scope>NUCLEOTIDE SEQUENCE [LARGE SCALE GENOMIC DNA]</scope>
    <source>
        <strain evidence="3">OS</strain>
    </source>
</reference>
<dbReference type="EMBL" id="PHFL01000051">
    <property type="protein sequence ID" value="RFM23959.1"/>
    <property type="molecule type" value="Genomic_DNA"/>
</dbReference>
<sequence>MRRVPTLPGIQARMVQTSRLRTRVLFSGSQTGTPIVFIHGNLSSATWWEETMQRLPASYYAIAPDLRGFGAADTNAFVDAQRGTRDWVEDILALVDALGISRFHVVGHSLGGNVVWGLLSACPERLISATLVATGSPFGFGGTKDTLGTPCFPDYAGSGAGLANSFLLQAIKAGDRGLSAFSPRTALRNFVFKPGFIAPREEDFISAMMTVHIGERALPGDKVPSPNFPGFSPGLYGAVNAISPKYVRFSLQDFMRIAPKPPILWIHGALDKVVSNRAASDAAVLGQAGLLPNYPGADIYPPQPMLDQIRAVLRLYEQNGGVVQEVLLDDCAHAPHIEQPILFDRYFHAHLRGEK</sequence>
<dbReference type="PANTHER" id="PTHR43798:SF31">
    <property type="entry name" value="AB HYDROLASE SUPERFAMILY PROTEIN YCLE"/>
    <property type="match status" value="1"/>
</dbReference>
<gene>
    <name evidence="3" type="ORF">D0433_08430</name>
</gene>
<dbReference type="Pfam" id="PF00561">
    <property type="entry name" value="Abhydrolase_1"/>
    <property type="match status" value="1"/>
</dbReference>
<evidence type="ECO:0000313" key="4">
    <source>
        <dbReference type="Proteomes" id="UP000266389"/>
    </source>
</evidence>
<dbReference type="InterPro" id="IPR050266">
    <property type="entry name" value="AB_hydrolase_sf"/>
</dbReference>
<dbReference type="InterPro" id="IPR000073">
    <property type="entry name" value="AB_hydrolase_1"/>
</dbReference>
<dbReference type="SUPFAM" id="SSF53474">
    <property type="entry name" value="alpha/beta-Hydrolases"/>
    <property type="match status" value="1"/>
</dbReference>
<feature type="domain" description="AB hydrolase-1" evidence="2">
    <location>
        <begin position="34"/>
        <end position="280"/>
    </location>
</feature>
<dbReference type="AlphaFoldDB" id="A0A395LZK4"/>
<dbReference type="PRINTS" id="PR00111">
    <property type="entry name" value="ABHYDROLASE"/>
</dbReference>
<dbReference type="PANTHER" id="PTHR43798">
    <property type="entry name" value="MONOACYLGLYCEROL LIPASE"/>
    <property type="match status" value="1"/>
</dbReference>
<accession>A0A395LZK4</accession>
<keyword evidence="1 3" id="KW-0378">Hydrolase</keyword>
<evidence type="ECO:0000259" key="2">
    <source>
        <dbReference type="Pfam" id="PF00561"/>
    </source>
</evidence>
<organism evidence="3 4">
    <name type="scientific">Candidatus Thermochlorobacter aerophilus</name>
    <dbReference type="NCBI Taxonomy" id="1868324"/>
    <lineage>
        <taxon>Bacteria</taxon>
        <taxon>Pseudomonadati</taxon>
        <taxon>Chlorobiota</taxon>
        <taxon>Chlorobiia</taxon>
        <taxon>Chlorobiales</taxon>
        <taxon>Candidatus Thermochlorobacteriaceae</taxon>
        <taxon>Candidatus Thermochlorobacter</taxon>
    </lineage>
</organism>
<proteinExistence type="predicted"/>
<evidence type="ECO:0000256" key="1">
    <source>
        <dbReference type="ARBA" id="ARBA00022801"/>
    </source>
</evidence>
<dbReference type="Gene3D" id="3.40.50.1820">
    <property type="entry name" value="alpha/beta hydrolase"/>
    <property type="match status" value="1"/>
</dbReference>
<dbReference type="Proteomes" id="UP000266389">
    <property type="component" value="Unassembled WGS sequence"/>
</dbReference>
<name>A0A395LZK4_9BACT</name>
<dbReference type="InterPro" id="IPR029058">
    <property type="entry name" value="AB_hydrolase_fold"/>
</dbReference>
<protein>
    <submittedName>
        <fullName evidence="3">Alpha/beta hydrolase</fullName>
    </submittedName>
</protein>
<evidence type="ECO:0000313" key="3">
    <source>
        <dbReference type="EMBL" id="RFM23959.1"/>
    </source>
</evidence>
<comment type="caution">
    <text evidence="3">The sequence shown here is derived from an EMBL/GenBank/DDBJ whole genome shotgun (WGS) entry which is preliminary data.</text>
</comment>